<accession>A0A8S3WHS1</accession>
<dbReference type="OrthoDB" id="9983043at2759"/>
<comment type="caution">
    <text evidence="1">The sequence shown here is derived from an EMBL/GenBank/DDBJ whole genome shotgun (WGS) entry which is preliminary data.</text>
</comment>
<dbReference type="Proteomes" id="UP000691718">
    <property type="component" value="Unassembled WGS sequence"/>
</dbReference>
<evidence type="ECO:0000313" key="2">
    <source>
        <dbReference type="Proteomes" id="UP000691718"/>
    </source>
</evidence>
<gene>
    <name evidence="1" type="ORF">PAPOLLO_LOCUS6678</name>
</gene>
<reference evidence="1" key="1">
    <citation type="submission" date="2021-04" db="EMBL/GenBank/DDBJ databases">
        <authorList>
            <person name="Tunstrom K."/>
        </authorList>
    </citation>
    <scope>NUCLEOTIDE SEQUENCE</scope>
</reference>
<organism evidence="1 2">
    <name type="scientific">Parnassius apollo</name>
    <name type="common">Apollo butterfly</name>
    <name type="synonym">Papilio apollo</name>
    <dbReference type="NCBI Taxonomy" id="110799"/>
    <lineage>
        <taxon>Eukaryota</taxon>
        <taxon>Metazoa</taxon>
        <taxon>Ecdysozoa</taxon>
        <taxon>Arthropoda</taxon>
        <taxon>Hexapoda</taxon>
        <taxon>Insecta</taxon>
        <taxon>Pterygota</taxon>
        <taxon>Neoptera</taxon>
        <taxon>Endopterygota</taxon>
        <taxon>Lepidoptera</taxon>
        <taxon>Glossata</taxon>
        <taxon>Ditrysia</taxon>
        <taxon>Papilionoidea</taxon>
        <taxon>Papilionidae</taxon>
        <taxon>Parnassiinae</taxon>
        <taxon>Parnassini</taxon>
        <taxon>Parnassius</taxon>
        <taxon>Parnassius</taxon>
    </lineage>
</organism>
<proteinExistence type="predicted"/>
<evidence type="ECO:0000313" key="1">
    <source>
        <dbReference type="EMBL" id="CAG4961997.1"/>
    </source>
</evidence>
<keyword evidence="2" id="KW-1185">Reference proteome</keyword>
<dbReference type="EMBL" id="CAJQZP010000444">
    <property type="protein sequence ID" value="CAG4961997.1"/>
    <property type="molecule type" value="Genomic_DNA"/>
</dbReference>
<name>A0A8S3WHS1_PARAO</name>
<dbReference type="AlphaFoldDB" id="A0A8S3WHS1"/>
<sequence length="285" mass="32557">MDLSTSTLSHFMPYWLDGLLEECDNEAKDHMVYPIKLLQRESRAAVWNLCSHFCVDQCGVPALACRLLERYLSVLHRHHILLRNGSEEWHTFKMKLTEKMPLLIATCIQLAAKMGSVKAKLNANIIRVGLLCKGANYSIRNINDTEFEVYRTLEYRIPFWTSVDAGLFLAFELGMPIDKLHKVATMVDFAEFLRDCIEKKVQLVANLSPTSRNTSNMRTLHLVAGAVSAIFRFLHLDELGCTGRLAKLTRAPFSYIKCISDIICAEIVTDNKPPIKRTHKRKYPQ</sequence>
<protein>
    <submittedName>
        <fullName evidence="1">(apollo) hypothetical protein</fullName>
    </submittedName>
</protein>